<evidence type="ECO:0000313" key="2">
    <source>
        <dbReference type="Proteomes" id="UP000024635"/>
    </source>
</evidence>
<gene>
    <name evidence="1" type="primary">Acey_s0039.g17</name>
    <name evidence="1" type="ORF">Y032_0039g17</name>
</gene>
<evidence type="ECO:0000313" key="1">
    <source>
        <dbReference type="EMBL" id="EYC14803.1"/>
    </source>
</evidence>
<comment type="caution">
    <text evidence="1">The sequence shown here is derived from an EMBL/GenBank/DDBJ whole genome shotgun (WGS) entry which is preliminary data.</text>
</comment>
<accession>A0A016UJS3</accession>
<reference evidence="2" key="1">
    <citation type="journal article" date="2015" name="Nat. Genet.">
        <title>The genome and transcriptome of the zoonotic hookworm Ancylostoma ceylanicum identify infection-specific gene families.</title>
        <authorList>
            <person name="Schwarz E.M."/>
            <person name="Hu Y."/>
            <person name="Antoshechkin I."/>
            <person name="Miller M.M."/>
            <person name="Sternberg P.W."/>
            <person name="Aroian R.V."/>
        </authorList>
    </citation>
    <scope>NUCLEOTIDE SEQUENCE</scope>
    <source>
        <strain evidence="2">HY135</strain>
    </source>
</reference>
<name>A0A016UJS3_9BILA</name>
<dbReference type="Proteomes" id="UP000024635">
    <property type="component" value="Unassembled WGS sequence"/>
</dbReference>
<proteinExistence type="predicted"/>
<dbReference type="EMBL" id="JARK01001375">
    <property type="protein sequence ID" value="EYC14803.1"/>
    <property type="molecule type" value="Genomic_DNA"/>
</dbReference>
<dbReference type="AlphaFoldDB" id="A0A016UJS3"/>
<sequence length="94" mass="10910">MIFSNLARNTRTVNSKRLQTRYGTVAQRSQAETQGLCMLALVVWFCQQQRIRESQVREQCGLQRAQTDERTMRLAEGVDGRENSAAYIESRQRE</sequence>
<organism evidence="1 2">
    <name type="scientific">Ancylostoma ceylanicum</name>
    <dbReference type="NCBI Taxonomy" id="53326"/>
    <lineage>
        <taxon>Eukaryota</taxon>
        <taxon>Metazoa</taxon>
        <taxon>Ecdysozoa</taxon>
        <taxon>Nematoda</taxon>
        <taxon>Chromadorea</taxon>
        <taxon>Rhabditida</taxon>
        <taxon>Rhabditina</taxon>
        <taxon>Rhabditomorpha</taxon>
        <taxon>Strongyloidea</taxon>
        <taxon>Ancylostomatidae</taxon>
        <taxon>Ancylostomatinae</taxon>
        <taxon>Ancylostoma</taxon>
    </lineage>
</organism>
<protein>
    <submittedName>
        <fullName evidence="1">Uncharacterized protein</fullName>
    </submittedName>
</protein>
<keyword evidence="2" id="KW-1185">Reference proteome</keyword>